<evidence type="ECO:0000256" key="3">
    <source>
        <dbReference type="SAM" id="MobiDB-lite"/>
    </source>
</evidence>
<dbReference type="Pfam" id="PF00057">
    <property type="entry name" value="Ldl_recept_a"/>
    <property type="match status" value="1"/>
</dbReference>
<dbReference type="SUPFAM" id="SSF57424">
    <property type="entry name" value="LDL receptor-like module"/>
    <property type="match status" value="1"/>
</dbReference>
<accession>A0ABY6LNH9</accession>
<dbReference type="InterPro" id="IPR036055">
    <property type="entry name" value="LDL_receptor-like_sf"/>
</dbReference>
<organism evidence="4 5">
    <name type="scientific">Cordylochernes scorpioides</name>
    <dbReference type="NCBI Taxonomy" id="51811"/>
    <lineage>
        <taxon>Eukaryota</taxon>
        <taxon>Metazoa</taxon>
        <taxon>Ecdysozoa</taxon>
        <taxon>Arthropoda</taxon>
        <taxon>Chelicerata</taxon>
        <taxon>Arachnida</taxon>
        <taxon>Pseudoscorpiones</taxon>
        <taxon>Cheliferoidea</taxon>
        <taxon>Chernetidae</taxon>
        <taxon>Cordylochernes</taxon>
    </lineage>
</organism>
<feature type="compositionally biased region" description="Pro residues" evidence="3">
    <location>
        <begin position="222"/>
        <end position="250"/>
    </location>
</feature>
<dbReference type="Proteomes" id="UP001235939">
    <property type="component" value="Chromosome 22"/>
</dbReference>
<evidence type="ECO:0000313" key="5">
    <source>
        <dbReference type="Proteomes" id="UP001235939"/>
    </source>
</evidence>
<name>A0ABY6LNH9_9ARAC</name>
<reference evidence="4 5" key="1">
    <citation type="submission" date="2022-03" db="EMBL/GenBank/DDBJ databases">
        <title>A chromosomal length assembly of Cordylochernes scorpioides.</title>
        <authorList>
            <person name="Zeh D."/>
            <person name="Zeh J."/>
        </authorList>
    </citation>
    <scope>NUCLEOTIDE SEQUENCE [LARGE SCALE GENOMIC DNA]</scope>
    <source>
        <strain evidence="4">IN4F17</strain>
        <tissue evidence="4">Whole Body</tissue>
    </source>
</reference>
<protein>
    <submittedName>
        <fullName evidence="4">MANEC</fullName>
    </submittedName>
</protein>
<evidence type="ECO:0000256" key="1">
    <source>
        <dbReference type="ARBA" id="ARBA00023157"/>
    </source>
</evidence>
<dbReference type="PANTHER" id="PTHR46876">
    <property type="entry name" value="LOW-DENSITY LIPOPROTEIN RECEPTOR-RELATED PROTEIN 11"/>
    <property type="match status" value="1"/>
</dbReference>
<dbReference type="EMBL" id="CP092884">
    <property type="protein sequence ID" value="UYV82737.1"/>
    <property type="molecule type" value="Genomic_DNA"/>
</dbReference>
<dbReference type="SMART" id="SM00192">
    <property type="entry name" value="LDLa"/>
    <property type="match status" value="1"/>
</dbReference>
<dbReference type="Gene3D" id="4.10.400.10">
    <property type="entry name" value="Low-density Lipoprotein Receptor"/>
    <property type="match status" value="1"/>
</dbReference>
<keyword evidence="1" id="KW-1015">Disulfide bond</keyword>
<feature type="compositionally biased region" description="Basic and acidic residues" evidence="3">
    <location>
        <begin position="207"/>
        <end position="217"/>
    </location>
</feature>
<proteinExistence type="predicted"/>
<dbReference type="CDD" id="cd00112">
    <property type="entry name" value="LDLa"/>
    <property type="match status" value="1"/>
</dbReference>
<dbReference type="PANTHER" id="PTHR46876:SF1">
    <property type="entry name" value="LOW-DENSITY LIPOPROTEIN RECEPTOR-RELATED PROTEIN 11"/>
    <property type="match status" value="1"/>
</dbReference>
<dbReference type="InterPro" id="IPR023415">
    <property type="entry name" value="LDLR_class-A_CS"/>
</dbReference>
<feature type="region of interest" description="Disordered" evidence="3">
    <location>
        <begin position="141"/>
        <end position="167"/>
    </location>
</feature>
<gene>
    <name evidence="4" type="ORF">LAZ67_22000698</name>
</gene>
<comment type="caution">
    <text evidence="2">Lacks conserved residue(s) required for the propagation of feature annotation.</text>
</comment>
<evidence type="ECO:0000256" key="2">
    <source>
        <dbReference type="PROSITE-ProRule" id="PRU00124"/>
    </source>
</evidence>
<feature type="compositionally biased region" description="Low complexity" evidence="3">
    <location>
        <begin position="152"/>
        <end position="167"/>
    </location>
</feature>
<feature type="region of interest" description="Disordered" evidence="3">
    <location>
        <begin position="202"/>
        <end position="289"/>
    </location>
</feature>
<dbReference type="PROSITE" id="PS50068">
    <property type="entry name" value="LDLRA_2"/>
    <property type="match status" value="1"/>
</dbReference>
<dbReference type="PROSITE" id="PS01209">
    <property type="entry name" value="LDLRA_1"/>
    <property type="match status" value="1"/>
</dbReference>
<evidence type="ECO:0000313" key="4">
    <source>
        <dbReference type="EMBL" id="UYV82737.1"/>
    </source>
</evidence>
<dbReference type="InterPro" id="IPR002172">
    <property type="entry name" value="LDrepeatLR_classA_rpt"/>
</dbReference>
<keyword evidence="5" id="KW-1185">Reference proteome</keyword>
<sequence length="361" mass="40510">MPKFPRKKNNNNIREIAQRHCKVKLKLTRNQKCEGAIVSTPAVADRRRPPMPIVASVIPFSCKVACKITFNCRNSNFKMVELSELSYYRYCRITEDHKSCYLFDCGNPKNFRCLFTGHVGYVSSVLQVSRHPHDLEAWRQQHESDLHQLQSATTPAPTTGPPSTRAPELPACKVYQFKCANTTDCIAIYNVCDGIPQCPDGSDEGEEMHCRRQEEAAKTSAAPPPPTTEAPKPTPPPPVLTPPMPYPPPGLSEADDRQPPAQLAPAHSSWNPQVQPPSEADYSRNIMPPSGKPDIIIDYNVTKGVDTIEQMVSNFSTSRRFRRWPLALFYALLDITDITTIRLIKRIKKKGVILLLILGEH</sequence>